<feature type="region of interest" description="Disordered" evidence="1">
    <location>
        <begin position="1043"/>
        <end position="1062"/>
    </location>
</feature>
<comment type="caution">
    <text evidence="2">The sequence shown here is derived from an EMBL/GenBank/DDBJ whole genome shotgun (WGS) entry which is preliminary data.</text>
</comment>
<proteinExistence type="predicted"/>
<name>A0A7X1FW25_9SPHN</name>
<dbReference type="Pfam" id="PF11739">
    <property type="entry name" value="YdbH-like"/>
    <property type="match status" value="1"/>
</dbReference>
<evidence type="ECO:0000313" key="2">
    <source>
        <dbReference type="EMBL" id="MBC2668035.1"/>
    </source>
</evidence>
<keyword evidence="3" id="KW-1185">Reference proteome</keyword>
<reference evidence="2 3" key="1">
    <citation type="submission" date="2020-08" db="EMBL/GenBank/DDBJ databases">
        <title>The genome sequence of type strain Novosphingobium piscinae KCTC 42194.</title>
        <authorList>
            <person name="Liu Y."/>
        </authorList>
    </citation>
    <scope>NUCLEOTIDE SEQUENCE [LARGE SCALE GENOMIC DNA]</scope>
    <source>
        <strain evidence="2 3">KCTC 42194</strain>
    </source>
</reference>
<dbReference type="AlphaFoldDB" id="A0A7X1FW25"/>
<evidence type="ECO:0000313" key="3">
    <source>
        <dbReference type="Proteomes" id="UP000551327"/>
    </source>
</evidence>
<organism evidence="2 3">
    <name type="scientific">Novosphingobium piscinae</name>
    <dbReference type="NCBI Taxonomy" id="1507448"/>
    <lineage>
        <taxon>Bacteria</taxon>
        <taxon>Pseudomonadati</taxon>
        <taxon>Pseudomonadota</taxon>
        <taxon>Alphaproteobacteria</taxon>
        <taxon>Sphingomonadales</taxon>
        <taxon>Sphingomonadaceae</taxon>
        <taxon>Novosphingobium</taxon>
    </lineage>
</organism>
<dbReference type="RefSeq" id="WP_185677925.1">
    <property type="nucleotide sequence ID" value="NZ_JACLAX010000002.1"/>
</dbReference>
<gene>
    <name evidence="2" type="ORF">H7F53_02610</name>
</gene>
<protein>
    <submittedName>
        <fullName evidence="2">YdbH domain-containing protein</fullName>
    </submittedName>
</protein>
<feature type="region of interest" description="Disordered" evidence="1">
    <location>
        <begin position="1"/>
        <end position="25"/>
    </location>
</feature>
<dbReference type="EMBL" id="JACLAX010000002">
    <property type="protein sequence ID" value="MBC2668035.1"/>
    <property type="molecule type" value="Genomic_DNA"/>
</dbReference>
<feature type="compositionally biased region" description="Low complexity" evidence="1">
    <location>
        <begin position="1043"/>
        <end position="1052"/>
    </location>
</feature>
<evidence type="ECO:0000256" key="1">
    <source>
        <dbReference type="SAM" id="MobiDB-lite"/>
    </source>
</evidence>
<accession>A0A7X1FW25</accession>
<dbReference type="Proteomes" id="UP000551327">
    <property type="component" value="Unassembled WGS sequence"/>
</dbReference>
<sequence length="1062" mass="111985">MSEAAADDPSAPRAPQPEPEPRRTGRRVLAAAGVVTLAAVGATWVARERIADGLIASQLRELGLPATYRIVAIGPRRQVLRDIVIGDPRHPDLTIAEAEIALSPRLGLPAIGTVRLVRPRLYGTWQGDRVSFGRLDSLLFGQRDGQSAGLPRLDLTVIDGRARLTGDHGPVGAAFEGRGGLFDGFDGTLGIRAPRLALAGCEARGASLYGRVRIVQGKPTFAGPLRTAVLDCPGRATLSARAVQLDLAGQADATLDGGTVRVGLQSGQVSAGELRSRSWTGAVDATFRQGGVTARYDLTGRGLDQPQVGAATLALSGLLRAREGLGRFETEGTLDAGGLRVGRGLAAAIDGWQRAGEGTLVAPLLRQVRASLAREERGSRLQGDFVLRGAPQGVSLVVPQGRLTGGSGSTLLALSRLQLTLGQGTPRLAGNFTTGGEGLPQMTGRLAQGVRGWTRLTMAMADYRAGDARLAIPRLTLVQQGNGALNFGGVIVASGAVPGGQATNLTIPLDGARDVRGTLVVGRRCLPVRFDALTLANLSFDQQALSLCPSPGAAILQSGRGGTRLALGIPALDLTGRLGETPLRIASGPVGFAAPGSLFARALEVTLGPPQSASHVRLSDLRAEVGRTVSGHFGGADVRLAAVPLDLVAAQGAWRFAAGRLSIADATFDLQDRTRVARFEPLRGDQATLALVDNVLTAAARLREPQSGREVARVDLRHDLARARGHADVRVAGLEFDKALQPGQLTRQLLGVVANVRGRVAGAGRIDWTAEQVRSTGRFRTDGLDLAAAFGPAQGIRGEVEFSDLLGLVTPPHQRVTIAAVNPGIEVNDGELRFQLRPGGLAAIEGAAWPFLGGRLQLRPAEMRFGVEETRRFVLDIEALDAGHFIERMELANLSASGAFDGTLPLVFDQNGGRIEGGMLQSRPPGGNLSYVGALTYRDLSPIANFAFDALRSLDYRTMRIAMDGALEGEIVTRVRFDGVKQGAGAKRNFVTRRFARLPLQFNVNLRAPFYSLISSVKAMYDPAYIKDPRTLGLVDAQGRPVAPVARPAGPRIQPPVSETTP</sequence>
<dbReference type="InterPro" id="IPR021730">
    <property type="entry name" value="YdbH"/>
</dbReference>